<dbReference type="PANTHER" id="PTHR42949">
    <property type="entry name" value="ANAEROBIC GLYCEROL-3-PHOSPHATE DEHYDROGENASE SUBUNIT B"/>
    <property type="match status" value="1"/>
</dbReference>
<dbReference type="RefSeq" id="WP_255324395.1">
    <property type="nucleotide sequence ID" value="NZ_CAADJA010000002.1"/>
</dbReference>
<dbReference type="InterPro" id="IPR023753">
    <property type="entry name" value="FAD/NAD-binding_dom"/>
</dbReference>
<organism evidence="3 4">
    <name type="scientific">Budvicia aquatica</name>
    <dbReference type="NCBI Taxonomy" id="82979"/>
    <lineage>
        <taxon>Bacteria</taxon>
        <taxon>Pseudomonadati</taxon>
        <taxon>Pseudomonadota</taxon>
        <taxon>Gammaproteobacteria</taxon>
        <taxon>Enterobacterales</taxon>
        <taxon>Budviciaceae</taxon>
        <taxon>Budvicia</taxon>
    </lineage>
</organism>
<accession>A0A484ZHK7</accession>
<reference evidence="3 4" key="1">
    <citation type="submission" date="2019-03" db="EMBL/GenBank/DDBJ databases">
        <authorList>
            <consortium name="Pathogen Informatics"/>
        </authorList>
    </citation>
    <scope>NUCLEOTIDE SEQUENCE [LARGE SCALE GENOMIC DNA]</scope>
    <source>
        <strain evidence="3 4">NCTC12282</strain>
    </source>
</reference>
<dbReference type="SUPFAM" id="SSF51905">
    <property type="entry name" value="FAD/NAD(P)-binding domain"/>
    <property type="match status" value="1"/>
</dbReference>
<dbReference type="InterPro" id="IPR036188">
    <property type="entry name" value="FAD/NAD-bd_sf"/>
</dbReference>
<feature type="domain" description="FAD/NAD(P)-binding" evidence="2">
    <location>
        <begin position="5"/>
        <end position="132"/>
    </location>
</feature>
<keyword evidence="1" id="KW-0560">Oxidoreductase</keyword>
<sequence>MKLNYDAIIIGSGPSGIAAATALKQQGINDIVILERESQPGGVPRHCQHPTFGLLAFKQPMKGSTFVQKILALSADVPVMTNTTVVEIRPEGKLLISSDKGITEIQGKRVLIATGARETPRHPRLVSGLRPQGVLTTGALQQFVYLNRQKTLP</sequence>
<evidence type="ECO:0000256" key="1">
    <source>
        <dbReference type="ARBA" id="ARBA00023002"/>
    </source>
</evidence>
<dbReference type="Pfam" id="PF07992">
    <property type="entry name" value="Pyr_redox_2"/>
    <property type="match status" value="1"/>
</dbReference>
<dbReference type="Proteomes" id="UP000373449">
    <property type="component" value="Unassembled WGS sequence"/>
</dbReference>
<dbReference type="Gene3D" id="3.50.50.60">
    <property type="entry name" value="FAD/NAD(P)-binding domain"/>
    <property type="match status" value="1"/>
</dbReference>
<dbReference type="InterPro" id="IPR051691">
    <property type="entry name" value="Metab_Enz_Cyan_OpOx_G3PDH"/>
</dbReference>
<dbReference type="EMBL" id="CAADJA010000002">
    <property type="protein sequence ID" value="VFS47625.1"/>
    <property type="molecule type" value="Genomic_DNA"/>
</dbReference>
<dbReference type="GO" id="GO:0016491">
    <property type="term" value="F:oxidoreductase activity"/>
    <property type="evidence" value="ECO:0007669"/>
    <property type="project" value="UniProtKB-KW"/>
</dbReference>
<name>A0A484ZHK7_9GAMM</name>
<protein>
    <submittedName>
        <fullName evidence="3">Soluble pyridine nucleotide transhydrogenase</fullName>
    </submittedName>
</protein>
<dbReference type="AlphaFoldDB" id="A0A484ZHK7"/>
<proteinExistence type="predicted"/>
<dbReference type="PANTHER" id="PTHR42949:SF3">
    <property type="entry name" value="ANAEROBIC GLYCEROL-3-PHOSPHATE DEHYDROGENASE SUBUNIT B"/>
    <property type="match status" value="1"/>
</dbReference>
<gene>
    <name evidence="3" type="ORF">NCTC12282_02563</name>
</gene>
<evidence type="ECO:0000259" key="2">
    <source>
        <dbReference type="Pfam" id="PF07992"/>
    </source>
</evidence>
<evidence type="ECO:0000313" key="4">
    <source>
        <dbReference type="Proteomes" id="UP000373449"/>
    </source>
</evidence>
<evidence type="ECO:0000313" key="3">
    <source>
        <dbReference type="EMBL" id="VFS47625.1"/>
    </source>
</evidence>
<dbReference type="PRINTS" id="PR00469">
    <property type="entry name" value="PNDRDTASEII"/>
</dbReference>